<name>A0A935ILL7_9MICO</name>
<dbReference type="Gene3D" id="1.10.240.10">
    <property type="entry name" value="Tyrosyl-Transfer RNA Synthetase"/>
    <property type="match status" value="1"/>
</dbReference>
<dbReference type="PROSITE" id="PS00178">
    <property type="entry name" value="AA_TRNA_LIGASE_I"/>
    <property type="match status" value="1"/>
</dbReference>
<comment type="caution">
    <text evidence="11">The sequence shown here is derived from an EMBL/GenBank/DDBJ whole genome shotgun (WGS) entry which is preliminary data.</text>
</comment>
<dbReference type="PANTHER" id="PTHR43766:SF1">
    <property type="entry name" value="TRYPTOPHAN--TRNA LIGASE, MITOCHONDRIAL"/>
    <property type="match status" value="1"/>
</dbReference>
<evidence type="ECO:0000256" key="2">
    <source>
        <dbReference type="ARBA" id="ARBA00022598"/>
    </source>
</evidence>
<evidence type="ECO:0000256" key="8">
    <source>
        <dbReference type="HAMAP-Rule" id="MF_00140"/>
    </source>
</evidence>
<feature type="binding site" evidence="8">
    <location>
        <position position="145"/>
    </location>
    <ligand>
        <name>L-tryptophan</name>
        <dbReference type="ChEBI" id="CHEBI:57912"/>
    </ligand>
</feature>
<dbReference type="InterPro" id="IPR024109">
    <property type="entry name" value="Trp-tRNA-ligase_bac-type"/>
</dbReference>
<dbReference type="InterPro" id="IPR050203">
    <property type="entry name" value="Trp-tRNA_synthetase"/>
</dbReference>
<gene>
    <name evidence="8 11" type="primary">trpS</name>
    <name evidence="11" type="ORF">IPI13_09805</name>
</gene>
<evidence type="ECO:0000313" key="11">
    <source>
        <dbReference type="EMBL" id="MBK7273436.1"/>
    </source>
</evidence>
<dbReference type="GO" id="GO:0005524">
    <property type="term" value="F:ATP binding"/>
    <property type="evidence" value="ECO:0007669"/>
    <property type="project" value="UniProtKB-UniRule"/>
</dbReference>
<dbReference type="GO" id="GO:0004830">
    <property type="term" value="F:tryptophan-tRNA ligase activity"/>
    <property type="evidence" value="ECO:0007669"/>
    <property type="project" value="UniProtKB-UniRule"/>
</dbReference>
<evidence type="ECO:0000256" key="4">
    <source>
        <dbReference type="ARBA" id="ARBA00022840"/>
    </source>
</evidence>
<comment type="function">
    <text evidence="8">Catalyzes the attachment of tryptophan to tRNA(Trp).</text>
</comment>
<feature type="region of interest" description="Disordered" evidence="10">
    <location>
        <begin position="1"/>
        <end position="22"/>
    </location>
</feature>
<protein>
    <recommendedName>
        <fullName evidence="8">Tryptophan--tRNA ligase</fullName>
        <ecNumber evidence="8">6.1.1.2</ecNumber>
    </recommendedName>
    <alternativeName>
        <fullName evidence="8">Tryptophanyl-tRNA synthetase</fullName>
        <shortName evidence="8">TrpRS</shortName>
    </alternativeName>
</protein>
<accession>A0A935ILL7</accession>
<dbReference type="Proteomes" id="UP000726105">
    <property type="component" value="Unassembled WGS sequence"/>
</dbReference>
<evidence type="ECO:0000256" key="3">
    <source>
        <dbReference type="ARBA" id="ARBA00022741"/>
    </source>
</evidence>
<keyword evidence="2 8" id="KW-0436">Ligase</keyword>
<dbReference type="EC" id="6.1.1.2" evidence="8"/>
<dbReference type="HAMAP" id="MF_00140_B">
    <property type="entry name" value="Trp_tRNA_synth_B"/>
    <property type="match status" value="1"/>
</dbReference>
<evidence type="ECO:0000256" key="1">
    <source>
        <dbReference type="ARBA" id="ARBA00005594"/>
    </source>
</evidence>
<dbReference type="PRINTS" id="PR01039">
    <property type="entry name" value="TRNASYNTHTRP"/>
</dbReference>
<feature type="binding site" evidence="8">
    <location>
        <position position="196"/>
    </location>
    <ligand>
        <name>ATP</name>
        <dbReference type="ChEBI" id="CHEBI:30616"/>
    </ligand>
</feature>
<dbReference type="EMBL" id="JADJIB010000003">
    <property type="protein sequence ID" value="MBK7273436.1"/>
    <property type="molecule type" value="Genomic_DNA"/>
</dbReference>
<dbReference type="SUPFAM" id="SSF52374">
    <property type="entry name" value="Nucleotidylyl transferase"/>
    <property type="match status" value="1"/>
</dbReference>
<evidence type="ECO:0000256" key="6">
    <source>
        <dbReference type="ARBA" id="ARBA00023146"/>
    </source>
</evidence>
<evidence type="ECO:0000256" key="10">
    <source>
        <dbReference type="SAM" id="MobiDB-lite"/>
    </source>
</evidence>
<evidence type="ECO:0000256" key="9">
    <source>
        <dbReference type="RuleBase" id="RU363036"/>
    </source>
</evidence>
<dbReference type="Pfam" id="PF00579">
    <property type="entry name" value="tRNA-synt_1b"/>
    <property type="match status" value="1"/>
</dbReference>
<dbReference type="CDD" id="cd00806">
    <property type="entry name" value="TrpRS_core"/>
    <property type="match status" value="1"/>
</dbReference>
<dbReference type="InterPro" id="IPR002305">
    <property type="entry name" value="aa-tRNA-synth_Ic"/>
</dbReference>
<organism evidence="11 12">
    <name type="scientific">Candidatus Phosphoribacter hodrii</name>
    <dbReference type="NCBI Taxonomy" id="2953743"/>
    <lineage>
        <taxon>Bacteria</taxon>
        <taxon>Bacillati</taxon>
        <taxon>Actinomycetota</taxon>
        <taxon>Actinomycetes</taxon>
        <taxon>Micrococcales</taxon>
        <taxon>Dermatophilaceae</taxon>
        <taxon>Candidatus Phosphoribacter</taxon>
    </lineage>
</organism>
<feature type="binding site" evidence="8">
    <location>
        <begin position="157"/>
        <end position="159"/>
    </location>
    <ligand>
        <name>ATP</name>
        <dbReference type="ChEBI" id="CHEBI:30616"/>
    </ligand>
</feature>
<keyword evidence="6 8" id="KW-0030">Aminoacyl-tRNA synthetase</keyword>
<comment type="caution">
    <text evidence="8">Lacks conserved residue(s) required for the propagation of feature annotation.</text>
</comment>
<dbReference type="AlphaFoldDB" id="A0A935ILL7"/>
<evidence type="ECO:0000256" key="7">
    <source>
        <dbReference type="ARBA" id="ARBA00049929"/>
    </source>
</evidence>
<dbReference type="InterPro" id="IPR001412">
    <property type="entry name" value="aa-tRNA-synth_I_CS"/>
</dbReference>
<feature type="binding site" evidence="8">
    <location>
        <begin position="21"/>
        <end position="23"/>
    </location>
    <ligand>
        <name>ATP</name>
        <dbReference type="ChEBI" id="CHEBI:30616"/>
    </ligand>
</feature>
<dbReference type="GO" id="GO:0005829">
    <property type="term" value="C:cytosol"/>
    <property type="evidence" value="ECO:0007669"/>
    <property type="project" value="TreeGrafter"/>
</dbReference>
<sequence length="343" mass="37226">MTTQPSGIPPRSRPRSLSGMQPTSDSLHIGNYVGALVNWVELQETYDAFYFVADLHALTVPTGPAVLRRRTQVTAAQFIAAGVDPERSAVFCQSHLPQHAELGWVMSCLTAMGEASRMTQFKDKTAKGQQGNVGLFTYPMLMAADILIYDADKVPVGEDQRQHLEITRDLALRFNQRYGQTLVVPEPHILKQTAKIMELTDPTSKMSGTNSPDAGVVLLSDDPKRITKKIKSAVTDAEMEIRYDPEHKPGVSNLLVIQSALTGVPIPALEAGYAGQGYGALKTQVAEVVVAAAEPFQRRMTELLDDPAELDRVLARGAERAGAVSAATLARVKDRMGLLPAAH</sequence>
<dbReference type="InterPro" id="IPR014729">
    <property type="entry name" value="Rossmann-like_a/b/a_fold"/>
</dbReference>
<dbReference type="PANTHER" id="PTHR43766">
    <property type="entry name" value="TRYPTOPHAN--TRNA LIGASE, MITOCHONDRIAL"/>
    <property type="match status" value="1"/>
</dbReference>
<keyword evidence="3 8" id="KW-0547">Nucleotide-binding</keyword>
<keyword evidence="5 8" id="KW-0648">Protein biosynthesis</keyword>
<dbReference type="GO" id="GO:0006436">
    <property type="term" value="P:tryptophanyl-tRNA aminoacylation"/>
    <property type="evidence" value="ECO:0007669"/>
    <property type="project" value="UniProtKB-UniRule"/>
</dbReference>
<reference evidence="11 12" key="1">
    <citation type="submission" date="2020-10" db="EMBL/GenBank/DDBJ databases">
        <title>Connecting structure to function with the recovery of over 1000 high-quality activated sludge metagenome-assembled genomes encoding full-length rRNA genes using long-read sequencing.</title>
        <authorList>
            <person name="Singleton C.M."/>
            <person name="Petriglieri F."/>
            <person name="Kristensen J.M."/>
            <person name="Kirkegaard R.H."/>
            <person name="Michaelsen T.Y."/>
            <person name="Andersen M.H."/>
            <person name="Karst S.M."/>
            <person name="Dueholm M.S."/>
            <person name="Nielsen P.H."/>
            <person name="Albertsen M."/>
        </authorList>
    </citation>
    <scope>NUCLEOTIDE SEQUENCE [LARGE SCALE GENOMIC DNA]</scope>
    <source>
        <strain evidence="11">Ega_18-Q3-R5-49_MAXAC.001</strain>
    </source>
</reference>
<dbReference type="InterPro" id="IPR002306">
    <property type="entry name" value="Trp-tRNA-ligase"/>
</dbReference>
<dbReference type="NCBIfam" id="TIGR00233">
    <property type="entry name" value="trpS"/>
    <property type="match status" value="1"/>
</dbReference>
<keyword evidence="4 8" id="KW-0067">ATP-binding</keyword>
<proteinExistence type="inferred from homology"/>
<comment type="similarity">
    <text evidence="1 8 9">Belongs to the class-I aminoacyl-tRNA synthetase family.</text>
</comment>
<keyword evidence="8" id="KW-0963">Cytoplasm</keyword>
<comment type="subcellular location">
    <subcellularLocation>
        <location evidence="8">Cytoplasm</location>
    </subcellularLocation>
</comment>
<comment type="subunit">
    <text evidence="8">Homodimer.</text>
</comment>
<comment type="catalytic activity">
    <reaction evidence="7 8">
        <text>tRNA(Trp) + L-tryptophan + ATP = L-tryptophyl-tRNA(Trp) + AMP + diphosphate + H(+)</text>
        <dbReference type="Rhea" id="RHEA:24080"/>
        <dbReference type="Rhea" id="RHEA-COMP:9671"/>
        <dbReference type="Rhea" id="RHEA-COMP:9705"/>
        <dbReference type="ChEBI" id="CHEBI:15378"/>
        <dbReference type="ChEBI" id="CHEBI:30616"/>
        <dbReference type="ChEBI" id="CHEBI:33019"/>
        <dbReference type="ChEBI" id="CHEBI:57912"/>
        <dbReference type="ChEBI" id="CHEBI:78442"/>
        <dbReference type="ChEBI" id="CHEBI:78535"/>
        <dbReference type="ChEBI" id="CHEBI:456215"/>
        <dbReference type="EC" id="6.1.1.2"/>
    </reaction>
</comment>
<dbReference type="FunFam" id="1.10.240.10:FF:000002">
    <property type="entry name" value="Tryptophan--tRNA ligase"/>
    <property type="match status" value="1"/>
</dbReference>
<evidence type="ECO:0000256" key="5">
    <source>
        <dbReference type="ARBA" id="ARBA00022917"/>
    </source>
</evidence>
<feature type="binding site" evidence="8">
    <location>
        <begin position="30"/>
        <end position="31"/>
    </location>
    <ligand>
        <name>ATP</name>
        <dbReference type="ChEBI" id="CHEBI:30616"/>
    </ligand>
</feature>
<evidence type="ECO:0000313" key="12">
    <source>
        <dbReference type="Proteomes" id="UP000726105"/>
    </source>
</evidence>
<dbReference type="Gene3D" id="3.40.50.620">
    <property type="entry name" value="HUPs"/>
    <property type="match status" value="1"/>
</dbReference>